<organism evidence="2 3">
    <name type="scientific">Chryseolinea serpens</name>
    <dbReference type="NCBI Taxonomy" id="947013"/>
    <lineage>
        <taxon>Bacteria</taxon>
        <taxon>Pseudomonadati</taxon>
        <taxon>Bacteroidota</taxon>
        <taxon>Cytophagia</taxon>
        <taxon>Cytophagales</taxon>
        <taxon>Fulvivirgaceae</taxon>
        <taxon>Chryseolinea</taxon>
    </lineage>
</organism>
<gene>
    <name evidence="2" type="ORF">SAMN04488109_3875</name>
</gene>
<dbReference type="EMBL" id="FQWQ01000002">
    <property type="protein sequence ID" value="SHH36530.1"/>
    <property type="molecule type" value="Genomic_DNA"/>
</dbReference>
<sequence>MNAKLTILLLLISLSFTGHAQAVKTYDLQKLLKEKQLTLIPARPYPITDGAKKGITLAGVAWLNGVDFSTGTIDVDLRGLDVLQRSFLGIAFHAVDSNTYDIVYFRPFNFQNPDPIRKIHAVQYMAMPDFPWDKLREEHNGVYEKAIDPAPKATDWFHAKIEVTEDEIRVYVNNAATPSLKVKKLNTRKSGKIGLWNDALEGDFANLTIRTP</sequence>
<accession>A0A1M5SDL0</accession>
<protein>
    <recommendedName>
        <fullName evidence="4">3-keto-disaccharide hydrolase domain-containing protein</fullName>
    </recommendedName>
</protein>
<keyword evidence="1" id="KW-0732">Signal</keyword>
<evidence type="ECO:0000256" key="1">
    <source>
        <dbReference type="SAM" id="SignalP"/>
    </source>
</evidence>
<proteinExistence type="predicted"/>
<feature type="signal peptide" evidence="1">
    <location>
        <begin position="1"/>
        <end position="20"/>
    </location>
</feature>
<dbReference type="RefSeq" id="WP_073137067.1">
    <property type="nucleotide sequence ID" value="NZ_FQWQ01000002.1"/>
</dbReference>
<feature type="chain" id="PRO_5012160715" description="3-keto-disaccharide hydrolase domain-containing protein" evidence="1">
    <location>
        <begin position="21"/>
        <end position="212"/>
    </location>
</feature>
<dbReference type="AlphaFoldDB" id="A0A1M5SDL0"/>
<dbReference type="STRING" id="947013.SAMN04488109_3875"/>
<evidence type="ECO:0000313" key="3">
    <source>
        <dbReference type="Proteomes" id="UP000184212"/>
    </source>
</evidence>
<name>A0A1M5SDL0_9BACT</name>
<dbReference type="OrthoDB" id="118532at2"/>
<evidence type="ECO:0008006" key="4">
    <source>
        <dbReference type="Google" id="ProtNLM"/>
    </source>
</evidence>
<keyword evidence="3" id="KW-1185">Reference proteome</keyword>
<reference evidence="2 3" key="1">
    <citation type="submission" date="2016-11" db="EMBL/GenBank/DDBJ databases">
        <authorList>
            <person name="Jaros S."/>
            <person name="Januszkiewicz K."/>
            <person name="Wedrychowicz H."/>
        </authorList>
    </citation>
    <scope>NUCLEOTIDE SEQUENCE [LARGE SCALE GENOMIC DNA]</scope>
    <source>
        <strain evidence="2 3">DSM 24574</strain>
    </source>
</reference>
<dbReference type="Gene3D" id="2.60.120.560">
    <property type="entry name" value="Exo-inulinase, domain 1"/>
    <property type="match status" value="1"/>
</dbReference>
<evidence type="ECO:0000313" key="2">
    <source>
        <dbReference type="EMBL" id="SHH36530.1"/>
    </source>
</evidence>
<dbReference type="Proteomes" id="UP000184212">
    <property type="component" value="Unassembled WGS sequence"/>
</dbReference>